<organism evidence="7 8">
    <name type="scientific">Anaerobiospirillum thomasii</name>
    <dbReference type="NCBI Taxonomy" id="179995"/>
    <lineage>
        <taxon>Bacteria</taxon>
        <taxon>Pseudomonadati</taxon>
        <taxon>Pseudomonadota</taxon>
        <taxon>Gammaproteobacteria</taxon>
        <taxon>Aeromonadales</taxon>
        <taxon>Succinivibrionaceae</taxon>
        <taxon>Anaerobiospirillum</taxon>
    </lineage>
</organism>
<accession>A0A2X0VAJ3</accession>
<protein>
    <submittedName>
        <fullName evidence="7">Purine nucleotide synthesis repressor</fullName>
    </submittedName>
</protein>
<dbReference type="GO" id="GO:0000976">
    <property type="term" value="F:transcription cis-regulatory region binding"/>
    <property type="evidence" value="ECO:0007669"/>
    <property type="project" value="TreeGrafter"/>
</dbReference>
<dbReference type="PROSITE" id="PS50943">
    <property type="entry name" value="HTH_CROC1"/>
    <property type="match status" value="1"/>
</dbReference>
<gene>
    <name evidence="7" type="primary">purR_2</name>
    <name evidence="7" type="ORF">NCTC13093_02217</name>
</gene>
<evidence type="ECO:0000256" key="3">
    <source>
        <dbReference type="ARBA" id="ARBA00023125"/>
    </source>
</evidence>
<reference evidence="7 8" key="1">
    <citation type="submission" date="2018-06" db="EMBL/GenBank/DDBJ databases">
        <authorList>
            <consortium name="Pathogen Informatics"/>
            <person name="Doyle S."/>
        </authorList>
    </citation>
    <scope>NUCLEOTIDE SEQUENCE [LARGE SCALE GENOMIC DNA]</scope>
    <source>
        <strain evidence="7 8">NCTC13093</strain>
    </source>
</reference>
<dbReference type="SUPFAM" id="SSF53822">
    <property type="entry name" value="Periplasmic binding protein-like I"/>
    <property type="match status" value="1"/>
</dbReference>
<dbReference type="Proteomes" id="UP000250086">
    <property type="component" value="Unassembled WGS sequence"/>
</dbReference>
<dbReference type="Pfam" id="PF00356">
    <property type="entry name" value="LacI"/>
    <property type="match status" value="1"/>
</dbReference>
<dbReference type="InterPro" id="IPR028082">
    <property type="entry name" value="Peripla_BP_I"/>
</dbReference>
<dbReference type="InterPro" id="IPR001387">
    <property type="entry name" value="Cro/C1-type_HTH"/>
</dbReference>
<dbReference type="AlphaFoldDB" id="A0A2X0VAJ3"/>
<dbReference type="PANTHER" id="PTHR30146">
    <property type="entry name" value="LACI-RELATED TRANSCRIPTIONAL REPRESSOR"/>
    <property type="match status" value="1"/>
</dbReference>
<dbReference type="PANTHER" id="PTHR30146:SF148">
    <property type="entry name" value="HTH-TYPE TRANSCRIPTIONAL REPRESSOR PURR-RELATED"/>
    <property type="match status" value="1"/>
</dbReference>
<dbReference type="InterPro" id="IPR000843">
    <property type="entry name" value="HTH_LacI"/>
</dbReference>
<dbReference type="PROSITE" id="PS50932">
    <property type="entry name" value="HTH_LACI_2"/>
    <property type="match status" value="1"/>
</dbReference>
<name>A0A2X0VAJ3_9GAMM</name>
<dbReference type="Gene3D" id="3.40.50.2300">
    <property type="match status" value="2"/>
</dbReference>
<dbReference type="SMART" id="SM00354">
    <property type="entry name" value="HTH_LACI"/>
    <property type="match status" value="1"/>
</dbReference>
<evidence type="ECO:0000313" key="7">
    <source>
        <dbReference type="EMBL" id="SPT70793.1"/>
    </source>
</evidence>
<evidence type="ECO:0000259" key="6">
    <source>
        <dbReference type="PROSITE" id="PS50943"/>
    </source>
</evidence>
<dbReference type="CDD" id="cd06267">
    <property type="entry name" value="PBP1_LacI_sugar_binding-like"/>
    <property type="match status" value="1"/>
</dbReference>
<dbReference type="RefSeq" id="WP_113744825.1">
    <property type="nucleotide sequence ID" value="NZ_UAPV01000001.1"/>
</dbReference>
<proteinExistence type="predicted"/>
<dbReference type="InterPro" id="IPR010982">
    <property type="entry name" value="Lambda_DNA-bd_dom_sf"/>
</dbReference>
<keyword evidence="2" id="KW-0805">Transcription regulation</keyword>
<dbReference type="Gene3D" id="1.10.260.40">
    <property type="entry name" value="lambda repressor-like DNA-binding domains"/>
    <property type="match status" value="1"/>
</dbReference>
<feature type="domain" description="HTH cro/C1-type" evidence="6">
    <location>
        <begin position="2"/>
        <end position="46"/>
    </location>
</feature>
<dbReference type="CDD" id="cd01392">
    <property type="entry name" value="HTH_LacI"/>
    <property type="match status" value="1"/>
</dbReference>
<keyword evidence="4" id="KW-0804">Transcription</keyword>
<evidence type="ECO:0000256" key="2">
    <source>
        <dbReference type="ARBA" id="ARBA00023015"/>
    </source>
</evidence>
<evidence type="ECO:0000313" key="8">
    <source>
        <dbReference type="Proteomes" id="UP000250086"/>
    </source>
</evidence>
<dbReference type="EMBL" id="UAPV01000001">
    <property type="protein sequence ID" value="SPT70793.1"/>
    <property type="molecule type" value="Genomic_DNA"/>
</dbReference>
<sequence length="340" mass="38006">MISIKDIAKKLNVTPSTVSRALNGKKGVSKELSDKILKTCQEMGYRKNAIAQSLITNETKLIGMIIPDITSRYYSFIVKGINTYLDEQGYSVILCNANRSAKTEQNYIELLLSRRVDGIIIISLTATEETLLSIAATGTPVVQIDNAISDKLSSVTNDNYRGSSALFEHMVQLGCRRIGLMLGRVENKTTIDRLRGFTDVMARHKIKVDERLIINIDSTDLDAYKNTPRLLEYNPDSIFAINDNVALGVLRYCMDHNIRVPEELRLAGYDDLDIANMIHVPLTTVHQLKSTLGKAAAHLILQEIKNPKDPHQHITMIPHLVVRQSCGEHLEQKPAPFNGK</sequence>
<evidence type="ECO:0000256" key="4">
    <source>
        <dbReference type="ARBA" id="ARBA00023163"/>
    </source>
</evidence>
<dbReference type="SUPFAM" id="SSF47413">
    <property type="entry name" value="lambda repressor-like DNA-binding domains"/>
    <property type="match status" value="1"/>
</dbReference>
<evidence type="ECO:0000259" key="5">
    <source>
        <dbReference type="PROSITE" id="PS50932"/>
    </source>
</evidence>
<feature type="domain" description="HTH lacI-type" evidence="5">
    <location>
        <begin position="2"/>
        <end position="56"/>
    </location>
</feature>
<evidence type="ECO:0000256" key="1">
    <source>
        <dbReference type="ARBA" id="ARBA00022491"/>
    </source>
</evidence>
<keyword evidence="1" id="KW-0678">Repressor</keyword>
<keyword evidence="8" id="KW-1185">Reference proteome</keyword>
<keyword evidence="3" id="KW-0238">DNA-binding</keyword>
<dbReference type="GO" id="GO:0003700">
    <property type="term" value="F:DNA-binding transcription factor activity"/>
    <property type="evidence" value="ECO:0007669"/>
    <property type="project" value="TreeGrafter"/>
</dbReference>
<dbReference type="InterPro" id="IPR001761">
    <property type="entry name" value="Peripla_BP/Lac1_sug-bd_dom"/>
</dbReference>
<dbReference type="Pfam" id="PF00532">
    <property type="entry name" value="Peripla_BP_1"/>
    <property type="match status" value="1"/>
</dbReference>